<evidence type="ECO:0000313" key="3">
    <source>
        <dbReference type="EMBL" id="CAE0588408.1"/>
    </source>
</evidence>
<feature type="region of interest" description="Disordered" evidence="2">
    <location>
        <begin position="427"/>
        <end position="461"/>
    </location>
</feature>
<evidence type="ECO:0008006" key="4">
    <source>
        <dbReference type="Google" id="ProtNLM"/>
    </source>
</evidence>
<sequence>MGGEGMCSVGAGDSTLAALRFLAPRDGVVLNGCSCLARCDRGVVLQLTNTGEFVERVNDAASAADVLRRAGAEVDPRLIEAYGTGERGSEHDEEGRLTEALDAYGRAVRLALAAGLGPQWRSLPSSVLRVRERRGRAGAPTAEQAAWLVQLLVRRSRVYTGLSGQGWVRSRQRALEDAQQAVQLLTLLDAVLPDSRADAAAARLSEESRALAWERLAEAHEALRDISGAILAYEQLLRIEPPDDPRLAPPLAVKRGIQELVLISHRRGLADAAEVREGLQQGLQQVEQVSRETLTRRALEDVESLRRVVDEDIGLLERAAAEYEIGTGRGPRSSFASRAMRDLSTLRKVAFSDINTLQLQILRGDPTVTLLRDAPRGGSGLRGCHVEGRACVCLGPLLEAARGGGRSRRAADEDAGALRDLVVRARAARPSPEPSRNFPSTGPRGARFAQRRRRRAGSAGVLAARPVRDGRAAARPALCAQPRRAGAERPADRLAAGGRHGSEHGRRAARCRARPRRGRRPRGRRLTQLILCAIHRDVDIRASRSRCVFWNCRHVCFSWVFCFFSLRARYV</sequence>
<dbReference type="SMART" id="SM00028">
    <property type="entry name" value="TPR"/>
    <property type="match status" value="2"/>
</dbReference>
<dbReference type="EMBL" id="HBIR01052379">
    <property type="protein sequence ID" value="CAE0588408.1"/>
    <property type="molecule type" value="Transcribed_RNA"/>
</dbReference>
<evidence type="ECO:0000256" key="2">
    <source>
        <dbReference type="SAM" id="MobiDB-lite"/>
    </source>
</evidence>
<keyword evidence="1" id="KW-0802">TPR repeat</keyword>
<dbReference type="SUPFAM" id="SSF48452">
    <property type="entry name" value="TPR-like"/>
    <property type="match status" value="1"/>
</dbReference>
<organism evidence="3">
    <name type="scientific">Emiliania huxleyi</name>
    <name type="common">Coccolithophore</name>
    <name type="synonym">Pontosphaera huxleyi</name>
    <dbReference type="NCBI Taxonomy" id="2903"/>
    <lineage>
        <taxon>Eukaryota</taxon>
        <taxon>Haptista</taxon>
        <taxon>Haptophyta</taxon>
        <taxon>Prymnesiophyceae</taxon>
        <taxon>Isochrysidales</taxon>
        <taxon>Noelaerhabdaceae</taxon>
        <taxon>Emiliania</taxon>
    </lineage>
</organism>
<proteinExistence type="predicted"/>
<feature type="repeat" description="TPR" evidence="1">
    <location>
        <begin position="210"/>
        <end position="243"/>
    </location>
</feature>
<dbReference type="AlphaFoldDB" id="A0A7S3X0G3"/>
<dbReference type="InterPro" id="IPR011990">
    <property type="entry name" value="TPR-like_helical_dom_sf"/>
</dbReference>
<protein>
    <recommendedName>
        <fullName evidence="4">Tetratricopeptide repeat protein</fullName>
    </recommendedName>
</protein>
<dbReference type="PROSITE" id="PS50005">
    <property type="entry name" value="TPR"/>
    <property type="match status" value="1"/>
</dbReference>
<reference evidence="3" key="1">
    <citation type="submission" date="2021-01" db="EMBL/GenBank/DDBJ databases">
        <authorList>
            <person name="Corre E."/>
            <person name="Pelletier E."/>
            <person name="Niang G."/>
            <person name="Scheremetjew M."/>
            <person name="Finn R."/>
            <person name="Kale V."/>
            <person name="Holt S."/>
            <person name="Cochrane G."/>
            <person name="Meng A."/>
            <person name="Brown T."/>
            <person name="Cohen L."/>
        </authorList>
    </citation>
    <scope>NUCLEOTIDE SEQUENCE</scope>
    <source>
        <strain evidence="3">379</strain>
    </source>
</reference>
<dbReference type="Gene3D" id="1.25.40.10">
    <property type="entry name" value="Tetratricopeptide repeat domain"/>
    <property type="match status" value="1"/>
</dbReference>
<feature type="region of interest" description="Disordered" evidence="2">
    <location>
        <begin position="482"/>
        <end position="520"/>
    </location>
</feature>
<gene>
    <name evidence="3" type="ORF">EHUX00137_LOCUS40876</name>
</gene>
<accession>A0A7S3X0G3</accession>
<feature type="compositionally biased region" description="Basic residues" evidence="2">
    <location>
        <begin position="507"/>
        <end position="520"/>
    </location>
</feature>
<evidence type="ECO:0000256" key="1">
    <source>
        <dbReference type="PROSITE-ProRule" id="PRU00339"/>
    </source>
</evidence>
<dbReference type="InterPro" id="IPR019734">
    <property type="entry name" value="TPR_rpt"/>
</dbReference>
<name>A0A7S3X0G3_EMIHU</name>